<accession>C5E3C7</accession>
<dbReference type="STRING" id="559295.C5E3C7"/>
<dbReference type="GO" id="GO:0006260">
    <property type="term" value="P:DNA replication"/>
    <property type="evidence" value="ECO:0007669"/>
    <property type="project" value="UniProtKB-KW"/>
</dbReference>
<dbReference type="OrthoDB" id="276989at2759"/>
<dbReference type="PANTHER" id="PTHR13395">
    <property type="entry name" value="SISTER CHROMATID COHESION PROTEIN DCC1-RELATED"/>
    <property type="match status" value="1"/>
</dbReference>
<dbReference type="PANTHER" id="PTHR13395:SF6">
    <property type="entry name" value="SISTER CHROMATID COHESION PROTEIN DCC1"/>
    <property type="match status" value="1"/>
</dbReference>
<dbReference type="GO" id="GO:0034088">
    <property type="term" value="P:maintenance of mitotic sister chromatid cohesion"/>
    <property type="evidence" value="ECO:0007669"/>
    <property type="project" value="TreeGrafter"/>
</dbReference>
<dbReference type="FunCoup" id="C5E3C7">
    <property type="interactions" value="464"/>
</dbReference>
<gene>
    <name evidence="3" type="ordered locus">KLTH0H12254g</name>
</gene>
<evidence type="ECO:0000256" key="1">
    <source>
        <dbReference type="ARBA" id="ARBA00007017"/>
    </source>
</evidence>
<dbReference type="RefSeq" id="XP_002556400.1">
    <property type="nucleotide sequence ID" value="XM_002556354.1"/>
</dbReference>
<reference evidence="3 4" key="1">
    <citation type="journal article" date="2009" name="Genome Res.">
        <title>Comparative genomics of protoploid Saccharomycetaceae.</title>
        <authorList>
            <consortium name="The Genolevures Consortium"/>
            <person name="Souciet J.-L."/>
            <person name="Dujon B."/>
            <person name="Gaillardin C."/>
            <person name="Johnston M."/>
            <person name="Baret P.V."/>
            <person name="Cliften P."/>
            <person name="Sherman D.J."/>
            <person name="Weissenbach J."/>
            <person name="Westhof E."/>
            <person name="Wincker P."/>
            <person name="Jubin C."/>
            <person name="Poulain J."/>
            <person name="Barbe V."/>
            <person name="Segurens B."/>
            <person name="Artiguenave F."/>
            <person name="Anthouard V."/>
            <person name="Vacherie B."/>
            <person name="Val M.-E."/>
            <person name="Fulton R.S."/>
            <person name="Minx P."/>
            <person name="Wilson R."/>
            <person name="Durrens P."/>
            <person name="Jean G."/>
            <person name="Marck C."/>
            <person name="Martin T."/>
            <person name="Nikolski M."/>
            <person name="Rolland T."/>
            <person name="Seret M.-L."/>
            <person name="Casaregola S."/>
            <person name="Despons L."/>
            <person name="Fairhead C."/>
            <person name="Fischer G."/>
            <person name="Lafontaine I."/>
            <person name="Leh V."/>
            <person name="Lemaire M."/>
            <person name="de Montigny J."/>
            <person name="Neuveglise C."/>
            <person name="Thierry A."/>
            <person name="Blanc-Lenfle I."/>
            <person name="Bleykasten C."/>
            <person name="Diffels J."/>
            <person name="Fritsch E."/>
            <person name="Frangeul L."/>
            <person name="Goeffon A."/>
            <person name="Jauniaux N."/>
            <person name="Kachouri-Lafond R."/>
            <person name="Payen C."/>
            <person name="Potier S."/>
            <person name="Pribylova L."/>
            <person name="Ozanne C."/>
            <person name="Richard G.-F."/>
            <person name="Sacerdot C."/>
            <person name="Straub M.-L."/>
            <person name="Talla E."/>
        </authorList>
    </citation>
    <scope>NUCLEOTIDE SEQUENCE [LARGE SCALE GENOMIC DNA]</scope>
    <source>
        <strain evidence="4">ATCC 56472 / CBS 6340 / NRRL Y-8284</strain>
    </source>
</reference>
<dbReference type="OMA" id="DSESWPF"/>
<name>C5E3C7_LACTC</name>
<dbReference type="GO" id="GO:0000785">
    <property type="term" value="C:chromatin"/>
    <property type="evidence" value="ECO:0007669"/>
    <property type="project" value="TreeGrafter"/>
</dbReference>
<dbReference type="InParanoid" id="C5E3C7"/>
<dbReference type="HOGENOM" id="CLU_034504_0_0_1"/>
<organism evidence="3 4">
    <name type="scientific">Lachancea thermotolerans (strain ATCC 56472 / CBS 6340 / NRRL Y-8284)</name>
    <name type="common">Yeast</name>
    <name type="synonym">Kluyveromyces thermotolerans</name>
    <dbReference type="NCBI Taxonomy" id="559295"/>
    <lineage>
        <taxon>Eukaryota</taxon>
        <taxon>Fungi</taxon>
        <taxon>Dikarya</taxon>
        <taxon>Ascomycota</taxon>
        <taxon>Saccharomycotina</taxon>
        <taxon>Saccharomycetes</taxon>
        <taxon>Saccharomycetales</taxon>
        <taxon>Saccharomycetaceae</taxon>
        <taxon>Lachancea</taxon>
    </lineage>
</organism>
<dbReference type="EMBL" id="CU928180">
    <property type="protein sequence ID" value="CAR30538.1"/>
    <property type="molecule type" value="Genomic_DNA"/>
</dbReference>
<keyword evidence="4" id="KW-1185">Reference proteome</keyword>
<keyword evidence="2" id="KW-0235">DNA replication</keyword>
<dbReference type="AlphaFoldDB" id="C5E3C7"/>
<evidence type="ECO:0000313" key="4">
    <source>
        <dbReference type="Proteomes" id="UP000002036"/>
    </source>
</evidence>
<dbReference type="GeneID" id="8294737"/>
<dbReference type="GO" id="GO:0000775">
    <property type="term" value="C:chromosome, centromeric region"/>
    <property type="evidence" value="ECO:0007669"/>
    <property type="project" value="TreeGrafter"/>
</dbReference>
<dbReference type="GO" id="GO:0031390">
    <property type="term" value="C:Ctf18 RFC-like complex"/>
    <property type="evidence" value="ECO:0007669"/>
    <property type="project" value="InterPro"/>
</dbReference>
<proteinExistence type="inferred from homology"/>
<comment type="similarity">
    <text evidence="1">Belongs to the DCC1 family.</text>
</comment>
<evidence type="ECO:0000256" key="2">
    <source>
        <dbReference type="ARBA" id="ARBA00022705"/>
    </source>
</evidence>
<dbReference type="Proteomes" id="UP000002036">
    <property type="component" value="Chromosome H"/>
</dbReference>
<evidence type="ECO:0000313" key="3">
    <source>
        <dbReference type="EMBL" id="CAR30538.1"/>
    </source>
</evidence>
<dbReference type="eggNOG" id="KOG0798">
    <property type="taxonomic scope" value="Eukaryota"/>
</dbReference>
<dbReference type="KEGG" id="lth:KLTH0H12254g"/>
<dbReference type="InterPro" id="IPR019128">
    <property type="entry name" value="Dcc1"/>
</dbReference>
<dbReference type="Pfam" id="PF09724">
    <property type="entry name" value="Dcc1"/>
    <property type="match status" value="1"/>
</dbReference>
<sequence>MPASALYSKLHTDADYKLLQLDSSLLKALENEGKLAFKATKESDSVVLCSKSNTWTLKQKNHSNTVLIMREFVPEEVPQTENWSTLGVNEPSTFSLGFTKQSYELEPRPTAGEISYSTLPIYSGEAHKAPNASGLSNAACLSLEDLRNCSPCSDEEFAEKWPALGGCVVNGAACILSREFISRALHITLMSCMAESLDFDDLDEPQAFAAVNKDMGEAGEFNPFSKEVISTVLGKFCSWSPGGRFKLQKETISQWYGIEALKKFASRSSIPQEEFMIKWKSLFPPYFSCDLDFKALRGYYYRPLGSCIQYFSKETLPDDPKERFSYLFKLQSTWDLDEIAPFIDQLNTKGVKIESFVMKFARRRRQGKRVTVSAR</sequence>
<protein>
    <submittedName>
        <fullName evidence="3">KLTH0H12254p</fullName>
    </submittedName>
</protein>